<feature type="region of interest" description="Disordered" evidence="1">
    <location>
        <begin position="120"/>
        <end position="140"/>
    </location>
</feature>
<dbReference type="Proteomes" id="UP001249760">
    <property type="component" value="Unassembled WGS sequence"/>
</dbReference>
<name>A0ABU3JMJ5_9ACTN</name>
<proteinExistence type="predicted"/>
<dbReference type="RefSeq" id="WP_394305652.1">
    <property type="nucleotide sequence ID" value="NZ_JASKMA010000004.1"/>
</dbReference>
<protein>
    <submittedName>
        <fullName evidence="2">Uncharacterized protein</fullName>
    </submittedName>
</protein>
<gene>
    <name evidence="2" type="ORF">QNO04_06625</name>
</gene>
<organism evidence="2 3">
    <name type="scientific">Streptomyces lusitanus</name>
    <dbReference type="NCBI Taxonomy" id="68232"/>
    <lineage>
        <taxon>Bacteria</taxon>
        <taxon>Bacillati</taxon>
        <taxon>Actinomycetota</taxon>
        <taxon>Actinomycetes</taxon>
        <taxon>Kitasatosporales</taxon>
        <taxon>Streptomycetaceae</taxon>
        <taxon>Streptomyces</taxon>
    </lineage>
</organism>
<dbReference type="EMBL" id="JASKMA010000004">
    <property type="protein sequence ID" value="MDT6983129.1"/>
    <property type="molecule type" value="Genomic_DNA"/>
</dbReference>
<keyword evidence="3" id="KW-1185">Reference proteome</keyword>
<evidence type="ECO:0000313" key="3">
    <source>
        <dbReference type="Proteomes" id="UP001249760"/>
    </source>
</evidence>
<evidence type="ECO:0000256" key="1">
    <source>
        <dbReference type="SAM" id="MobiDB-lite"/>
    </source>
</evidence>
<sequence>MIIRDGGTGAGDGGAFVLRSPDRRLSFSLDLPAELADGFREYLRERGFHIPEGNARGVLSEVVVATAGNPAAWTAVGGTVVAFLRRHRGKVHRFKVDGRSVSIEGYSAADAERLAADLVERARTGDRTPDRTEPGDGTPR</sequence>
<dbReference type="Pfam" id="PF19953">
    <property type="entry name" value="EACC1"/>
    <property type="match status" value="1"/>
</dbReference>
<dbReference type="InterPro" id="IPR045428">
    <property type="entry name" value="EACC1"/>
</dbReference>
<comment type="caution">
    <text evidence="2">The sequence shown here is derived from an EMBL/GenBank/DDBJ whole genome shotgun (WGS) entry which is preliminary data.</text>
</comment>
<accession>A0ABU3JMJ5</accession>
<evidence type="ECO:0000313" key="2">
    <source>
        <dbReference type="EMBL" id="MDT6983129.1"/>
    </source>
</evidence>
<reference evidence="2 3" key="1">
    <citation type="submission" date="2023-05" db="EMBL/GenBank/DDBJ databases">
        <title>Streptomyces fuscus sp. nov., a brown-black pigment producing actinomyces isolated from dry sand of Sea duck farm.</title>
        <authorList>
            <person name="Xie J."/>
            <person name="Shen N."/>
        </authorList>
    </citation>
    <scope>NUCLEOTIDE SEQUENCE [LARGE SCALE GENOMIC DNA]</scope>
    <source>
        <strain evidence="2 3">CGMCC 4.1745</strain>
    </source>
</reference>